<dbReference type="GO" id="GO:0000049">
    <property type="term" value="F:tRNA binding"/>
    <property type="evidence" value="ECO:0007669"/>
    <property type="project" value="TreeGrafter"/>
</dbReference>
<reference evidence="17" key="1">
    <citation type="submission" date="2020-08" db="EMBL/GenBank/DDBJ databases">
        <title>Genome sequencing and assembly of the red palm weevil Rhynchophorus ferrugineus.</title>
        <authorList>
            <person name="Dias G.B."/>
            <person name="Bergman C.M."/>
            <person name="Manee M."/>
        </authorList>
    </citation>
    <scope>NUCLEOTIDE SEQUENCE</scope>
    <source>
        <strain evidence="17">AA-2017</strain>
        <tissue evidence="17">Whole larva</tissue>
    </source>
</reference>
<dbReference type="AlphaFoldDB" id="A0A834MNF6"/>
<evidence type="ECO:0000256" key="15">
    <source>
        <dbReference type="ARBA" id="ARBA00063146"/>
    </source>
</evidence>
<gene>
    <name evidence="17" type="ORF">GWI33_001403</name>
</gene>
<keyword evidence="11" id="KW-0496">Mitochondrion</keyword>
<name>A0A834MNF6_RHYFE</name>
<evidence type="ECO:0000256" key="11">
    <source>
        <dbReference type="ARBA" id="ARBA00023128"/>
    </source>
</evidence>
<evidence type="ECO:0000256" key="13">
    <source>
        <dbReference type="ARBA" id="ARBA00048366"/>
    </source>
</evidence>
<protein>
    <recommendedName>
        <fullName evidence="6">Threonylcarbamoyl-AMP synthase</fullName>
        <ecNumber evidence="5">2.7.7.87</ecNumber>
    </recommendedName>
</protein>
<dbReference type="InterPro" id="IPR050156">
    <property type="entry name" value="TC-AMP_synthase_SUA5"/>
</dbReference>
<keyword evidence="10" id="KW-0809">Transit peptide</keyword>
<evidence type="ECO:0000256" key="10">
    <source>
        <dbReference type="ARBA" id="ARBA00022946"/>
    </source>
</evidence>
<dbReference type="PANTHER" id="PTHR17490:SF10">
    <property type="entry name" value="THREONYLCARBAMOYL-AMP SYNTHASE"/>
    <property type="match status" value="1"/>
</dbReference>
<dbReference type="FunFam" id="3.90.870.10:FF:000007">
    <property type="entry name" value="YrdC N6-threonylcarbamoyltransferase domain containing"/>
    <property type="match status" value="1"/>
</dbReference>
<keyword evidence="8" id="KW-0963">Cytoplasm</keyword>
<dbReference type="Gene3D" id="3.90.870.10">
    <property type="entry name" value="DHBP synthase"/>
    <property type="match status" value="1"/>
</dbReference>
<dbReference type="GO" id="GO:0003725">
    <property type="term" value="F:double-stranded RNA binding"/>
    <property type="evidence" value="ECO:0007669"/>
    <property type="project" value="InterPro"/>
</dbReference>
<comment type="similarity">
    <text evidence="4">Belongs to the SUA5 family.</text>
</comment>
<dbReference type="EC" id="2.7.7.87" evidence="5"/>
<comment type="subunit">
    <text evidence="15">Interacts with RSC1A1.</text>
</comment>
<keyword evidence="12" id="KW-0472">Membrane</keyword>
<dbReference type="InterPro" id="IPR017945">
    <property type="entry name" value="DHBP_synth_RibB-like_a/b_dom"/>
</dbReference>
<dbReference type="GO" id="GO:0061710">
    <property type="term" value="F:L-threonylcarbamoyladenylate synthase"/>
    <property type="evidence" value="ECO:0007669"/>
    <property type="project" value="UniProtKB-EC"/>
</dbReference>
<dbReference type="InterPro" id="IPR006070">
    <property type="entry name" value="Sua5-like_dom"/>
</dbReference>
<comment type="caution">
    <text evidence="17">The sequence shown here is derived from an EMBL/GenBank/DDBJ whole genome shotgun (WGS) entry which is preliminary data.</text>
</comment>
<keyword evidence="18" id="KW-1185">Reference proteome</keyword>
<accession>A0A834MNF6</accession>
<dbReference type="PANTHER" id="PTHR17490">
    <property type="entry name" value="SUA5"/>
    <property type="match status" value="1"/>
</dbReference>
<evidence type="ECO:0000256" key="6">
    <source>
        <dbReference type="ARBA" id="ARBA00015492"/>
    </source>
</evidence>
<keyword evidence="9" id="KW-0808">Transferase</keyword>
<evidence type="ECO:0000256" key="5">
    <source>
        <dbReference type="ARBA" id="ARBA00012584"/>
    </source>
</evidence>
<evidence type="ECO:0000256" key="14">
    <source>
        <dbReference type="ARBA" id="ARBA00058524"/>
    </source>
</evidence>
<dbReference type="OrthoDB" id="3648309at2759"/>
<sequence length="184" mass="20099">MAEHISIHRPDAVDCAINFIKSGSVIAVPTETVYGLACDATNSQAIHKLYNVKQRNEHKPVALCLTKIDDICLWAKITHLPNGLLQKLLPGPVTLLLSSINTLEPSLCCNGKIGIRVPDYNFIQKLVSGLGTPLALTSANLSNEPSAIRTVEFKKIWNNIPAVFDGGVTMLSEKELLIRTPLIY</sequence>
<evidence type="ECO:0000256" key="4">
    <source>
        <dbReference type="ARBA" id="ARBA00007663"/>
    </source>
</evidence>
<comment type="function">
    <text evidence="14">Cytoplasmic and mitochondrial threonylcarbamoyl-AMP synthase required for the formation of a threonylcarbamoyl group on adenosine at position 37 (t(6)A37) in tRNAs that read codons beginning with adenine. Catalyzes the conversion of L-threonine, HCO(3)(-)/CO(2) and ATP to give threonylcarbamoyl-AMP (TC-AMP) as the acyladenylate intermediate, with the release of diphosphate. Participates in t(6)A37 formation in cytoplasmic and mitochondrial tRNAs. May regulate the activity of some transporters.</text>
</comment>
<dbReference type="GO" id="GO:0005886">
    <property type="term" value="C:plasma membrane"/>
    <property type="evidence" value="ECO:0007669"/>
    <property type="project" value="UniProtKB-SubCell"/>
</dbReference>
<dbReference type="SUPFAM" id="SSF55821">
    <property type="entry name" value="YrdC/RibB"/>
    <property type="match status" value="1"/>
</dbReference>
<keyword evidence="7" id="KW-1003">Cell membrane</keyword>
<evidence type="ECO:0000256" key="9">
    <source>
        <dbReference type="ARBA" id="ARBA00022679"/>
    </source>
</evidence>
<evidence type="ECO:0000259" key="16">
    <source>
        <dbReference type="PROSITE" id="PS51163"/>
    </source>
</evidence>
<organism evidence="17 18">
    <name type="scientific">Rhynchophorus ferrugineus</name>
    <name type="common">Red palm weevil</name>
    <name type="synonym">Curculio ferrugineus</name>
    <dbReference type="NCBI Taxonomy" id="354439"/>
    <lineage>
        <taxon>Eukaryota</taxon>
        <taxon>Metazoa</taxon>
        <taxon>Ecdysozoa</taxon>
        <taxon>Arthropoda</taxon>
        <taxon>Hexapoda</taxon>
        <taxon>Insecta</taxon>
        <taxon>Pterygota</taxon>
        <taxon>Neoptera</taxon>
        <taxon>Endopterygota</taxon>
        <taxon>Coleoptera</taxon>
        <taxon>Polyphaga</taxon>
        <taxon>Cucujiformia</taxon>
        <taxon>Curculionidae</taxon>
        <taxon>Dryophthorinae</taxon>
        <taxon>Rhynchophorus</taxon>
    </lineage>
</organism>
<feature type="domain" description="YrdC-like" evidence="16">
    <location>
        <begin position="10"/>
        <end position="184"/>
    </location>
</feature>
<proteinExistence type="inferred from homology"/>
<dbReference type="PROSITE" id="PS51163">
    <property type="entry name" value="YRDC"/>
    <property type="match status" value="1"/>
</dbReference>
<dbReference type="Proteomes" id="UP000625711">
    <property type="component" value="Unassembled WGS sequence"/>
</dbReference>
<evidence type="ECO:0000256" key="7">
    <source>
        <dbReference type="ARBA" id="ARBA00022475"/>
    </source>
</evidence>
<comment type="catalytic activity">
    <reaction evidence="13">
        <text>L-threonine + hydrogencarbonate + ATP = L-threonylcarbamoyladenylate + diphosphate + H2O</text>
        <dbReference type="Rhea" id="RHEA:36407"/>
        <dbReference type="ChEBI" id="CHEBI:15377"/>
        <dbReference type="ChEBI" id="CHEBI:17544"/>
        <dbReference type="ChEBI" id="CHEBI:30616"/>
        <dbReference type="ChEBI" id="CHEBI:33019"/>
        <dbReference type="ChEBI" id="CHEBI:57926"/>
        <dbReference type="ChEBI" id="CHEBI:73682"/>
        <dbReference type="EC" id="2.7.7.87"/>
    </reaction>
</comment>
<evidence type="ECO:0000256" key="1">
    <source>
        <dbReference type="ARBA" id="ARBA00004173"/>
    </source>
</evidence>
<evidence type="ECO:0000256" key="2">
    <source>
        <dbReference type="ARBA" id="ARBA00004202"/>
    </source>
</evidence>
<evidence type="ECO:0000313" key="17">
    <source>
        <dbReference type="EMBL" id="KAF7287430.1"/>
    </source>
</evidence>
<dbReference type="GO" id="GO:0006450">
    <property type="term" value="P:regulation of translational fidelity"/>
    <property type="evidence" value="ECO:0007669"/>
    <property type="project" value="TreeGrafter"/>
</dbReference>
<evidence type="ECO:0000256" key="8">
    <source>
        <dbReference type="ARBA" id="ARBA00022490"/>
    </source>
</evidence>
<dbReference type="NCBIfam" id="TIGR00057">
    <property type="entry name" value="L-threonylcarbamoyladenylate synthase"/>
    <property type="match status" value="1"/>
</dbReference>
<dbReference type="Pfam" id="PF01300">
    <property type="entry name" value="Sua5_yciO_yrdC"/>
    <property type="match status" value="1"/>
</dbReference>
<dbReference type="GO" id="GO:0005739">
    <property type="term" value="C:mitochondrion"/>
    <property type="evidence" value="ECO:0007669"/>
    <property type="project" value="UniProtKB-SubCell"/>
</dbReference>
<evidence type="ECO:0000313" key="18">
    <source>
        <dbReference type="Proteomes" id="UP000625711"/>
    </source>
</evidence>
<evidence type="ECO:0000256" key="12">
    <source>
        <dbReference type="ARBA" id="ARBA00023136"/>
    </source>
</evidence>
<evidence type="ECO:0000256" key="3">
    <source>
        <dbReference type="ARBA" id="ARBA00004496"/>
    </source>
</evidence>
<comment type="subcellular location">
    <subcellularLocation>
        <location evidence="2">Cell membrane</location>
        <topology evidence="2">Peripheral membrane protein</topology>
    </subcellularLocation>
    <subcellularLocation>
        <location evidence="3">Cytoplasm</location>
    </subcellularLocation>
    <subcellularLocation>
        <location evidence="1">Mitochondrion</location>
    </subcellularLocation>
</comment>
<dbReference type="EMBL" id="JAACXV010000013">
    <property type="protein sequence ID" value="KAF7287430.1"/>
    <property type="molecule type" value="Genomic_DNA"/>
</dbReference>